<dbReference type="InterPro" id="IPR050272">
    <property type="entry name" value="Isochorismatase-like_hydrls"/>
</dbReference>
<accession>A0A418VH02</accession>
<dbReference type="InterPro" id="IPR036380">
    <property type="entry name" value="Isochorismatase-like_sf"/>
</dbReference>
<reference evidence="3 4" key="1">
    <citation type="submission" date="2018-09" db="EMBL/GenBank/DDBJ databases">
        <title>Draft genome sequence of Rhodopseudomonas palustris 2.1.18.</title>
        <authorList>
            <person name="Robertson S.L."/>
            <person name="Meyer T.E."/>
            <person name="Kyndt J.A."/>
        </authorList>
    </citation>
    <scope>NUCLEOTIDE SEQUENCE [LARGE SCALE GENOMIC DNA]</scope>
    <source>
        <strain evidence="3 4">2.1.18</strain>
    </source>
</reference>
<dbReference type="RefSeq" id="WP_119856311.1">
    <property type="nucleotide sequence ID" value="NZ_QYYD01000008.1"/>
</dbReference>
<keyword evidence="1 3" id="KW-0378">Hydrolase</keyword>
<dbReference type="OrthoDB" id="9794942at2"/>
<dbReference type="PANTHER" id="PTHR43540:SF1">
    <property type="entry name" value="ISOCHORISMATASE HYDROLASE"/>
    <property type="match status" value="1"/>
</dbReference>
<proteinExistence type="predicted"/>
<comment type="caution">
    <text evidence="3">The sequence shown here is derived from an EMBL/GenBank/DDBJ whole genome shotgun (WGS) entry which is preliminary data.</text>
</comment>
<dbReference type="GO" id="GO:0016787">
    <property type="term" value="F:hydrolase activity"/>
    <property type="evidence" value="ECO:0007669"/>
    <property type="project" value="UniProtKB-KW"/>
</dbReference>
<dbReference type="Proteomes" id="UP000285523">
    <property type="component" value="Unassembled WGS sequence"/>
</dbReference>
<feature type="domain" description="Isochorismatase-like" evidence="2">
    <location>
        <begin position="4"/>
        <end position="143"/>
    </location>
</feature>
<dbReference type="Pfam" id="PF00857">
    <property type="entry name" value="Isochorismatase"/>
    <property type="match status" value="1"/>
</dbReference>
<dbReference type="EMBL" id="QYYD01000008">
    <property type="protein sequence ID" value="RJF75408.1"/>
    <property type="molecule type" value="Genomic_DNA"/>
</dbReference>
<dbReference type="SUPFAM" id="SSF52499">
    <property type="entry name" value="Isochorismatase-like hydrolases"/>
    <property type="match status" value="1"/>
</dbReference>
<name>A0A418VH02_RHOPL</name>
<gene>
    <name evidence="3" type="ORF">D4Q52_09495</name>
</gene>
<evidence type="ECO:0000313" key="3">
    <source>
        <dbReference type="EMBL" id="RJF75408.1"/>
    </source>
</evidence>
<organism evidence="3 4">
    <name type="scientific">Rhodopseudomonas palustris</name>
    <dbReference type="NCBI Taxonomy" id="1076"/>
    <lineage>
        <taxon>Bacteria</taxon>
        <taxon>Pseudomonadati</taxon>
        <taxon>Pseudomonadota</taxon>
        <taxon>Alphaproteobacteria</taxon>
        <taxon>Hyphomicrobiales</taxon>
        <taxon>Nitrobacteraceae</taxon>
        <taxon>Rhodopseudomonas</taxon>
    </lineage>
</organism>
<dbReference type="InterPro" id="IPR000868">
    <property type="entry name" value="Isochorismatase-like_dom"/>
</dbReference>
<protein>
    <submittedName>
        <fullName evidence="3">Cysteine hydrolase</fullName>
    </submittedName>
</protein>
<evidence type="ECO:0000256" key="1">
    <source>
        <dbReference type="ARBA" id="ARBA00022801"/>
    </source>
</evidence>
<sequence>MTRALLIVDVQNDYFPGGALELTGMIEAADNCRRLLQHFRWARAPVVHVRHQAPAELGALVVHTSGAQIHASLRPTAGEAVIAKTSPNAFRGTWLHPLLSRAGIAELVICGAMTQTCIDSTARAAFDLGYAVTVAADACAARGLRWNGVQFPAAQVQAVILAALQTPFAQLPSTAELIAESSRRAANA</sequence>
<dbReference type="Gene3D" id="3.40.50.850">
    <property type="entry name" value="Isochorismatase-like"/>
    <property type="match status" value="1"/>
</dbReference>
<evidence type="ECO:0000259" key="2">
    <source>
        <dbReference type="Pfam" id="PF00857"/>
    </source>
</evidence>
<dbReference type="AlphaFoldDB" id="A0A418VH02"/>
<evidence type="ECO:0000313" key="4">
    <source>
        <dbReference type="Proteomes" id="UP000285523"/>
    </source>
</evidence>
<dbReference type="PANTHER" id="PTHR43540">
    <property type="entry name" value="PEROXYUREIDOACRYLATE/UREIDOACRYLATE AMIDOHYDROLASE-RELATED"/>
    <property type="match status" value="1"/>
</dbReference>
<dbReference type="CDD" id="cd01014">
    <property type="entry name" value="nicotinamidase_related"/>
    <property type="match status" value="1"/>
</dbReference>